<dbReference type="SMART" id="SM00874">
    <property type="entry name" value="B5"/>
    <property type="match status" value="1"/>
</dbReference>
<protein>
    <recommendedName>
        <fullName evidence="1">B5 domain-containing protein</fullName>
    </recommendedName>
</protein>
<sequence length="379" mass="43650">MNFQLMKRFDELCFKFGIELDDITTEKAIQRKEKHLDEEGTEDDGETIYKIEVPANRYDLLCLEGLAQALRIFNGLDPIPTYKVADIGKESMLEMRVRTEYDLLKTSKVAIMLYAVLRGVTFDEAKYNSFIDLQDRLHQNICSRRTLVAIGTLDLDTIEGPFTYEALPPAEINFVPLKQTRNFRADELMEFYKSDLKLKKFLHIIEEFTSVYVIYDCKDCFCLYPPLLMVHIRPFLKAKNRKFEVEPVKVTYPDGKSFVSPDLSIYNMNVPLSYITGIIGVQLPEDKKAVSVLSVHCLNAPQQFVAVVTCPFLLYVKDLLCFFCCIILKKSVSEDKEVKFVVSVPPTRSDVLHPCDVAEDVAIAYGYNKRSQRRRNLHL</sequence>
<dbReference type="InterPro" id="IPR040659">
    <property type="entry name" value="PhetRS_B1"/>
</dbReference>
<evidence type="ECO:0000259" key="1">
    <source>
        <dbReference type="PROSITE" id="PS51483"/>
    </source>
</evidence>
<evidence type="ECO:0000313" key="2">
    <source>
        <dbReference type="EMBL" id="MCE2055400.1"/>
    </source>
</evidence>
<dbReference type="Gene3D" id="3.50.40.10">
    <property type="entry name" value="Phenylalanyl-trna Synthetase, Chain B, domain 3"/>
    <property type="match status" value="1"/>
</dbReference>
<gene>
    <name evidence="2" type="ORF">HAX54_042525</name>
</gene>
<evidence type="ECO:0000313" key="3">
    <source>
        <dbReference type="Proteomes" id="UP000823775"/>
    </source>
</evidence>
<dbReference type="Proteomes" id="UP000823775">
    <property type="component" value="Unassembled WGS sequence"/>
</dbReference>
<dbReference type="PANTHER" id="PTHR10947">
    <property type="entry name" value="PHENYLALANYL-TRNA SYNTHETASE BETA CHAIN AND LEUCINE-RICH REPEAT-CONTAINING PROTEIN 47"/>
    <property type="match status" value="1"/>
</dbReference>
<accession>A0ABS8VZH6</accession>
<dbReference type="InterPro" id="IPR020825">
    <property type="entry name" value="Phe-tRNA_synthase-like_B3/B4"/>
</dbReference>
<reference evidence="2 3" key="1">
    <citation type="journal article" date="2021" name="BMC Genomics">
        <title>Datura genome reveals duplications of psychoactive alkaloid biosynthetic genes and high mutation rate following tissue culture.</title>
        <authorList>
            <person name="Rajewski A."/>
            <person name="Carter-House D."/>
            <person name="Stajich J."/>
            <person name="Litt A."/>
        </authorList>
    </citation>
    <scope>NUCLEOTIDE SEQUENCE [LARGE SCALE GENOMIC DNA]</scope>
    <source>
        <strain evidence="2">AR-01</strain>
    </source>
</reference>
<keyword evidence="3" id="KW-1185">Reference proteome</keyword>
<comment type="caution">
    <text evidence="2">The sequence shown here is derived from an EMBL/GenBank/DDBJ whole genome shotgun (WGS) entry which is preliminary data.</text>
</comment>
<dbReference type="InterPro" id="IPR005147">
    <property type="entry name" value="tRNA_synthase_B5-dom"/>
</dbReference>
<dbReference type="EMBL" id="JACEIK010006270">
    <property type="protein sequence ID" value="MCE2055400.1"/>
    <property type="molecule type" value="Genomic_DNA"/>
</dbReference>
<dbReference type="InterPro" id="IPR009061">
    <property type="entry name" value="DNA-bd_dom_put_sf"/>
</dbReference>
<dbReference type="Pfam" id="PF03484">
    <property type="entry name" value="B5"/>
    <property type="match status" value="1"/>
</dbReference>
<name>A0ABS8VZH6_DATST</name>
<proteinExistence type="predicted"/>
<organism evidence="2 3">
    <name type="scientific">Datura stramonium</name>
    <name type="common">Jimsonweed</name>
    <name type="synonym">Common thornapple</name>
    <dbReference type="NCBI Taxonomy" id="4076"/>
    <lineage>
        <taxon>Eukaryota</taxon>
        <taxon>Viridiplantae</taxon>
        <taxon>Streptophyta</taxon>
        <taxon>Embryophyta</taxon>
        <taxon>Tracheophyta</taxon>
        <taxon>Spermatophyta</taxon>
        <taxon>Magnoliopsida</taxon>
        <taxon>eudicotyledons</taxon>
        <taxon>Gunneridae</taxon>
        <taxon>Pentapetalae</taxon>
        <taxon>asterids</taxon>
        <taxon>lamiids</taxon>
        <taxon>Solanales</taxon>
        <taxon>Solanaceae</taxon>
        <taxon>Solanoideae</taxon>
        <taxon>Datureae</taxon>
        <taxon>Datura</taxon>
    </lineage>
</organism>
<dbReference type="InterPro" id="IPR045060">
    <property type="entry name" value="Phe-tRNA-ligase_IIc_bsu"/>
</dbReference>
<feature type="domain" description="B5" evidence="1">
    <location>
        <begin position="263"/>
        <end position="372"/>
    </location>
</feature>
<dbReference type="PROSITE" id="PS51483">
    <property type="entry name" value="B5"/>
    <property type="match status" value="1"/>
</dbReference>
<dbReference type="SUPFAM" id="SSF46955">
    <property type="entry name" value="Putative DNA-binding domain"/>
    <property type="match status" value="2"/>
</dbReference>
<dbReference type="Pfam" id="PF18262">
    <property type="entry name" value="PhetRS_B1"/>
    <property type="match status" value="1"/>
</dbReference>
<dbReference type="PANTHER" id="PTHR10947:SF0">
    <property type="entry name" value="PHENYLALANINE--TRNA LIGASE BETA SUBUNIT"/>
    <property type="match status" value="1"/>
</dbReference>
<dbReference type="Gene3D" id="3.30.56.10">
    <property type="match status" value="2"/>
</dbReference>